<dbReference type="RefSeq" id="WP_158948066.1">
    <property type="nucleotide sequence ID" value="NZ_CP046913.1"/>
</dbReference>
<dbReference type="GO" id="GO:0032259">
    <property type="term" value="P:methylation"/>
    <property type="evidence" value="ECO:0007669"/>
    <property type="project" value="UniProtKB-KW"/>
</dbReference>
<dbReference type="KEGG" id="pacs:FAZ98_01380"/>
<dbReference type="Proteomes" id="UP000433577">
    <property type="component" value="Chromosome 1"/>
</dbReference>
<feature type="domain" description="Methyltransferase FkbM" evidence="1">
    <location>
        <begin position="57"/>
        <end position="222"/>
    </location>
</feature>
<dbReference type="SUPFAM" id="SSF53335">
    <property type="entry name" value="S-adenosyl-L-methionine-dependent methyltransferases"/>
    <property type="match status" value="1"/>
</dbReference>
<dbReference type="AlphaFoldDB" id="A0A7Z2GF28"/>
<dbReference type="PANTHER" id="PTHR34203">
    <property type="entry name" value="METHYLTRANSFERASE, FKBM FAMILY PROTEIN"/>
    <property type="match status" value="1"/>
</dbReference>
<evidence type="ECO:0000313" key="3">
    <source>
        <dbReference type="Proteomes" id="UP000433577"/>
    </source>
</evidence>
<protein>
    <submittedName>
        <fullName evidence="2">FkbM family methyltransferase</fullName>
    </submittedName>
</protein>
<gene>
    <name evidence="2" type="ORF">FAZ98_01380</name>
</gene>
<evidence type="ECO:0000259" key="1">
    <source>
        <dbReference type="Pfam" id="PF05050"/>
    </source>
</evidence>
<dbReference type="NCBIfam" id="TIGR01444">
    <property type="entry name" value="fkbM_fam"/>
    <property type="match status" value="1"/>
</dbReference>
<reference evidence="2 3" key="1">
    <citation type="submission" date="2019-12" db="EMBL/GenBank/DDBJ databases">
        <title>Paraburkholderia acidiphila 7Q-K02 sp. nov and Paraburkholderia acidisoli DHF22 sp. nov., two strains isolated from forest soil.</title>
        <authorList>
            <person name="Gao Z."/>
            <person name="Qiu L."/>
        </authorList>
    </citation>
    <scope>NUCLEOTIDE SEQUENCE [LARGE SCALE GENOMIC DNA]</scope>
    <source>
        <strain evidence="2 3">DHF22</strain>
    </source>
</reference>
<keyword evidence="3" id="KW-1185">Reference proteome</keyword>
<dbReference type="Gene3D" id="3.40.50.150">
    <property type="entry name" value="Vaccinia Virus protein VP39"/>
    <property type="match status" value="1"/>
</dbReference>
<dbReference type="Pfam" id="PF05050">
    <property type="entry name" value="Methyltransf_21"/>
    <property type="match status" value="1"/>
</dbReference>
<evidence type="ECO:0000313" key="2">
    <source>
        <dbReference type="EMBL" id="QGZ60493.1"/>
    </source>
</evidence>
<keyword evidence="2" id="KW-0489">Methyltransferase</keyword>
<dbReference type="PANTHER" id="PTHR34203:SF15">
    <property type="entry name" value="SLL1173 PROTEIN"/>
    <property type="match status" value="1"/>
</dbReference>
<dbReference type="GO" id="GO:0008168">
    <property type="term" value="F:methyltransferase activity"/>
    <property type="evidence" value="ECO:0007669"/>
    <property type="project" value="UniProtKB-KW"/>
</dbReference>
<dbReference type="OrthoDB" id="7016221at2"/>
<sequence length="256" mass="28449">MLPQVNIIRANNGDFLSFFEQKGISGVLTAFGAWDELTIALARTLVDITDLPPVIMDIGANMGTFTVPVAKHVAGRGGQVHSFEPQKIVFYQLCGNIFLNRLDNVWANNMALSSANEFREIPRMNFDTAWNIGAYSLVPDVDPQQKLETKDPCEFRKLDDLELAARITLIKLDVEGMEIEVLGGAMNRIAKDGFPPILFESLTQDPRSAEVKTLLTSAGYKLSQYADEDWLAQHGDWPVEIALVKGENGMSYGRLR</sequence>
<organism evidence="2 3">
    <name type="scientific">Paraburkholderia acidisoli</name>
    <dbReference type="NCBI Taxonomy" id="2571748"/>
    <lineage>
        <taxon>Bacteria</taxon>
        <taxon>Pseudomonadati</taxon>
        <taxon>Pseudomonadota</taxon>
        <taxon>Betaproteobacteria</taxon>
        <taxon>Burkholderiales</taxon>
        <taxon>Burkholderiaceae</taxon>
        <taxon>Paraburkholderia</taxon>
    </lineage>
</organism>
<proteinExistence type="predicted"/>
<dbReference type="InterPro" id="IPR052514">
    <property type="entry name" value="SAM-dependent_MTase"/>
</dbReference>
<dbReference type="InterPro" id="IPR029063">
    <property type="entry name" value="SAM-dependent_MTases_sf"/>
</dbReference>
<dbReference type="InterPro" id="IPR006342">
    <property type="entry name" value="FkbM_mtfrase"/>
</dbReference>
<keyword evidence="2" id="KW-0808">Transferase</keyword>
<dbReference type="EMBL" id="CP046913">
    <property type="protein sequence ID" value="QGZ60493.1"/>
    <property type="molecule type" value="Genomic_DNA"/>
</dbReference>
<name>A0A7Z2GF28_9BURK</name>
<accession>A0A7Z2GF28</accession>